<dbReference type="Proteomes" id="UP000032180">
    <property type="component" value="Chromosome 1"/>
</dbReference>
<proteinExistence type="inferred from homology"/>
<dbReference type="InterPro" id="IPR045053">
    <property type="entry name" value="MAN-like"/>
</dbReference>
<dbReference type="InterPro" id="IPR001547">
    <property type="entry name" value="Glyco_hydro_5"/>
</dbReference>
<name>A0A0D9V3T4_9ORYZ</name>
<keyword evidence="9" id="KW-1185">Reference proteome</keyword>
<dbReference type="eggNOG" id="ENOG502QS4Q">
    <property type="taxonomic scope" value="Eukaryota"/>
</dbReference>
<evidence type="ECO:0000259" key="7">
    <source>
        <dbReference type="Pfam" id="PF26410"/>
    </source>
</evidence>
<dbReference type="InterPro" id="IPR017853">
    <property type="entry name" value="GH"/>
</dbReference>
<reference evidence="9" key="2">
    <citation type="submission" date="2013-12" db="EMBL/GenBank/DDBJ databases">
        <authorList>
            <person name="Yu Y."/>
            <person name="Lee S."/>
            <person name="de Baynast K."/>
            <person name="Wissotski M."/>
            <person name="Liu L."/>
            <person name="Talag J."/>
            <person name="Goicoechea J."/>
            <person name="Angelova A."/>
            <person name="Jetty R."/>
            <person name="Kudrna D."/>
            <person name="Golser W."/>
            <person name="Rivera L."/>
            <person name="Zhang J."/>
            <person name="Wing R."/>
        </authorList>
    </citation>
    <scope>NUCLEOTIDE SEQUENCE</scope>
</reference>
<dbReference type="Gene3D" id="3.20.20.80">
    <property type="entry name" value="Glycosidases"/>
    <property type="match status" value="1"/>
</dbReference>
<dbReference type="PANTHER" id="PTHR31451:SF60">
    <property type="entry name" value="MANNAN ENDO-1,4-BETA-MANNOSIDASE 1"/>
    <property type="match status" value="1"/>
</dbReference>
<dbReference type="PANTHER" id="PTHR31451">
    <property type="match status" value="1"/>
</dbReference>
<keyword evidence="5" id="KW-0326">Glycosidase</keyword>
<dbReference type="GO" id="GO:0000272">
    <property type="term" value="P:polysaccharide catabolic process"/>
    <property type="evidence" value="ECO:0007669"/>
    <property type="project" value="InterPro"/>
</dbReference>
<evidence type="ECO:0000256" key="5">
    <source>
        <dbReference type="ARBA" id="ARBA00023295"/>
    </source>
</evidence>
<organism evidence="8 9">
    <name type="scientific">Leersia perrieri</name>
    <dbReference type="NCBI Taxonomy" id="77586"/>
    <lineage>
        <taxon>Eukaryota</taxon>
        <taxon>Viridiplantae</taxon>
        <taxon>Streptophyta</taxon>
        <taxon>Embryophyta</taxon>
        <taxon>Tracheophyta</taxon>
        <taxon>Spermatophyta</taxon>
        <taxon>Magnoliopsida</taxon>
        <taxon>Liliopsida</taxon>
        <taxon>Poales</taxon>
        <taxon>Poaceae</taxon>
        <taxon>BOP clade</taxon>
        <taxon>Oryzoideae</taxon>
        <taxon>Oryzeae</taxon>
        <taxon>Oryzinae</taxon>
        <taxon>Leersia</taxon>
    </lineage>
</organism>
<dbReference type="EnsemblPlants" id="LPERR01G21810.1">
    <property type="protein sequence ID" value="LPERR01G21810.1"/>
    <property type="gene ID" value="LPERR01G21810"/>
</dbReference>
<protein>
    <recommendedName>
        <fullName evidence="3">mannan endo-1,4-beta-mannosidase</fullName>
        <ecNumber evidence="3">3.2.1.78</ecNumber>
    </recommendedName>
</protein>
<feature type="domain" description="Glycoside hydrolase family 5" evidence="7">
    <location>
        <begin position="34"/>
        <end position="249"/>
    </location>
</feature>
<dbReference type="AlphaFoldDB" id="A0A0D9V3T4"/>
<dbReference type="Gramene" id="LPERR01G21810.1">
    <property type="protein sequence ID" value="LPERR01G21810.1"/>
    <property type="gene ID" value="LPERR01G21810"/>
</dbReference>
<evidence type="ECO:0000256" key="6">
    <source>
        <dbReference type="SAM" id="SignalP"/>
    </source>
</evidence>
<keyword evidence="4" id="KW-0378">Hydrolase</keyword>
<dbReference type="HOGENOM" id="CLU_031603_0_0_1"/>
<keyword evidence="6" id="KW-0732">Signal</keyword>
<reference evidence="8" key="3">
    <citation type="submission" date="2015-04" db="UniProtKB">
        <authorList>
            <consortium name="EnsemblPlants"/>
        </authorList>
    </citation>
    <scope>IDENTIFICATION</scope>
</reference>
<dbReference type="Pfam" id="PF26410">
    <property type="entry name" value="GH5_mannosidase"/>
    <property type="match status" value="1"/>
</dbReference>
<reference evidence="8 9" key="1">
    <citation type="submission" date="2012-08" db="EMBL/GenBank/DDBJ databases">
        <title>Oryza genome evolution.</title>
        <authorList>
            <person name="Wing R.A."/>
        </authorList>
    </citation>
    <scope>NUCLEOTIDE SEQUENCE</scope>
</reference>
<dbReference type="EC" id="3.2.1.78" evidence="3"/>
<feature type="chain" id="PRO_5002347481" description="mannan endo-1,4-beta-mannosidase" evidence="6">
    <location>
        <begin position="22"/>
        <end position="385"/>
    </location>
</feature>
<feature type="signal peptide" evidence="6">
    <location>
        <begin position="1"/>
        <end position="21"/>
    </location>
</feature>
<evidence type="ECO:0000256" key="4">
    <source>
        <dbReference type="ARBA" id="ARBA00022801"/>
    </source>
</evidence>
<evidence type="ECO:0000313" key="8">
    <source>
        <dbReference type="EnsemblPlants" id="LPERR01G21810.1"/>
    </source>
</evidence>
<evidence type="ECO:0000256" key="1">
    <source>
        <dbReference type="ARBA" id="ARBA00001678"/>
    </source>
</evidence>
<accession>A0A0D9V3T4</accession>
<dbReference type="GO" id="GO:0016985">
    <property type="term" value="F:mannan endo-1,4-beta-mannosidase activity"/>
    <property type="evidence" value="ECO:0007669"/>
    <property type="project" value="UniProtKB-EC"/>
</dbReference>
<evidence type="ECO:0000313" key="9">
    <source>
        <dbReference type="Proteomes" id="UP000032180"/>
    </source>
</evidence>
<evidence type="ECO:0000256" key="2">
    <source>
        <dbReference type="ARBA" id="ARBA00005641"/>
    </source>
</evidence>
<sequence>MRLLGAHRLALLVTLACVVVGREANAAVGGGDGFVRAQGTRFVLNGSPYYANGFNAYWLMSLAADPAQRGKVTSALSAAAAHGLSVARTWAFSDGGAGALQNSPGNYNENTFKGLDFVLSEARKYGIKVILGLVDNYDSFGGRKQYVNWARAQGQSIGSDDEFFTNPVVKGFYKNHIKTVLTRRNTITGVAYRDDPTIMAWELMNEPRCQSDLSGRTIQSWIAEMAAHVKSIDRNHMLEVGLEGFYGATTPLSSKNDQEQQGFMGRWLDAHIADAQQVLRKPLLIAEFGKSWKDPGYSSAQRDALYGMVYAKIYASARGGGAAAGGLFWQLMAPGMDSYRDGYEVVFGEAQSASTAGVITTQSRRLRFLTKSFARARGKGGAGGN</sequence>
<comment type="similarity">
    <text evidence="2">Belongs to the glycosyl hydrolase 5 (cellulase A) family.</text>
</comment>
<comment type="catalytic activity">
    <reaction evidence="1">
        <text>Random hydrolysis of (1-&gt;4)-beta-D-mannosidic linkages in mannans, galactomannans and glucomannans.</text>
        <dbReference type="EC" id="3.2.1.78"/>
    </reaction>
</comment>
<dbReference type="SUPFAM" id="SSF51445">
    <property type="entry name" value="(Trans)glycosidases"/>
    <property type="match status" value="1"/>
</dbReference>
<evidence type="ECO:0000256" key="3">
    <source>
        <dbReference type="ARBA" id="ARBA00012706"/>
    </source>
</evidence>
<dbReference type="STRING" id="77586.A0A0D9V3T4"/>